<gene>
    <name evidence="10" type="ORF">SAMN06265337_2798</name>
</gene>
<protein>
    <recommendedName>
        <fullName evidence="2">mannose-1-phosphate guanylyltransferase</fullName>
        <ecNumber evidence="2">2.7.7.13</ecNumber>
    </recommendedName>
</protein>
<dbReference type="Pfam" id="PF22640">
    <property type="entry name" value="ManC_GMP_beta-helix"/>
    <property type="match status" value="1"/>
</dbReference>
<dbReference type="OrthoDB" id="9806359at2"/>
<evidence type="ECO:0000259" key="8">
    <source>
        <dbReference type="Pfam" id="PF00483"/>
    </source>
</evidence>
<dbReference type="InterPro" id="IPR051161">
    <property type="entry name" value="Mannose-6P_isomerase_type2"/>
</dbReference>
<comment type="catalytic activity">
    <reaction evidence="7">
        <text>alpha-D-mannose 1-phosphate + GTP + H(+) = GDP-alpha-D-mannose + diphosphate</text>
        <dbReference type="Rhea" id="RHEA:15229"/>
        <dbReference type="ChEBI" id="CHEBI:15378"/>
        <dbReference type="ChEBI" id="CHEBI:33019"/>
        <dbReference type="ChEBI" id="CHEBI:37565"/>
        <dbReference type="ChEBI" id="CHEBI:57527"/>
        <dbReference type="ChEBI" id="CHEBI:58409"/>
        <dbReference type="EC" id="2.7.7.13"/>
    </reaction>
</comment>
<evidence type="ECO:0000256" key="1">
    <source>
        <dbReference type="ARBA" id="ARBA00006115"/>
    </source>
</evidence>
<dbReference type="InterPro" id="IPR029044">
    <property type="entry name" value="Nucleotide-diphossugar_trans"/>
</dbReference>
<name>A0A212UAM0_9BACT</name>
<keyword evidence="11" id="KW-1185">Reference proteome</keyword>
<dbReference type="Proteomes" id="UP000198131">
    <property type="component" value="Unassembled WGS sequence"/>
</dbReference>
<feature type="domain" description="MannoseP isomerase/GMP-like beta-helix" evidence="9">
    <location>
        <begin position="311"/>
        <end position="363"/>
    </location>
</feature>
<evidence type="ECO:0000256" key="7">
    <source>
        <dbReference type="ARBA" id="ARBA00047343"/>
    </source>
</evidence>
<organism evidence="10 11">
    <name type="scientific">Hymenobacter gelipurpurascens</name>
    <dbReference type="NCBI Taxonomy" id="89968"/>
    <lineage>
        <taxon>Bacteria</taxon>
        <taxon>Pseudomonadati</taxon>
        <taxon>Bacteroidota</taxon>
        <taxon>Cytophagia</taxon>
        <taxon>Cytophagales</taxon>
        <taxon>Hymenobacteraceae</taxon>
        <taxon>Hymenobacter</taxon>
    </lineage>
</organism>
<evidence type="ECO:0000256" key="2">
    <source>
        <dbReference type="ARBA" id="ARBA00012387"/>
    </source>
</evidence>
<reference evidence="11" key="1">
    <citation type="submission" date="2017-06" db="EMBL/GenBank/DDBJ databases">
        <authorList>
            <person name="Varghese N."/>
            <person name="Submissions S."/>
        </authorList>
    </citation>
    <scope>NUCLEOTIDE SEQUENCE [LARGE SCALE GENOMIC DNA]</scope>
    <source>
        <strain evidence="11">DSM 11116</strain>
    </source>
</reference>
<keyword evidence="3 10" id="KW-0808">Transferase</keyword>
<evidence type="ECO:0000256" key="5">
    <source>
        <dbReference type="ARBA" id="ARBA00022741"/>
    </source>
</evidence>
<dbReference type="CDD" id="cd02509">
    <property type="entry name" value="GDP-M1P_Guanylyltransferase"/>
    <property type="match status" value="1"/>
</dbReference>
<dbReference type="PANTHER" id="PTHR46390:SF1">
    <property type="entry name" value="MANNOSE-1-PHOSPHATE GUANYLYLTRANSFERASE"/>
    <property type="match status" value="1"/>
</dbReference>
<comment type="similarity">
    <text evidence="1">Belongs to the mannose-6-phosphate isomerase type 2 family.</text>
</comment>
<keyword evidence="5" id="KW-0547">Nucleotide-binding</keyword>
<dbReference type="FunFam" id="3.90.550.10:FF:000046">
    <property type="entry name" value="Mannose-1-phosphate guanylyltransferase (GDP)"/>
    <property type="match status" value="1"/>
</dbReference>
<evidence type="ECO:0000256" key="6">
    <source>
        <dbReference type="ARBA" id="ARBA00023134"/>
    </source>
</evidence>
<evidence type="ECO:0000256" key="3">
    <source>
        <dbReference type="ARBA" id="ARBA00022679"/>
    </source>
</evidence>
<dbReference type="InterPro" id="IPR054566">
    <property type="entry name" value="ManC/GMP-like_b-helix"/>
</dbReference>
<evidence type="ECO:0000313" key="10">
    <source>
        <dbReference type="EMBL" id="SNC75285.1"/>
    </source>
</evidence>
<dbReference type="SUPFAM" id="SSF159283">
    <property type="entry name" value="Guanosine diphospho-D-mannose pyrophosphorylase/mannose-6-phosphate isomerase linker domain"/>
    <property type="match status" value="1"/>
</dbReference>
<evidence type="ECO:0000256" key="4">
    <source>
        <dbReference type="ARBA" id="ARBA00022695"/>
    </source>
</evidence>
<dbReference type="PANTHER" id="PTHR46390">
    <property type="entry name" value="MANNOSE-1-PHOSPHATE GUANYLYLTRANSFERASE"/>
    <property type="match status" value="1"/>
</dbReference>
<dbReference type="InterPro" id="IPR049577">
    <property type="entry name" value="GMPP_N"/>
</dbReference>
<evidence type="ECO:0000259" key="9">
    <source>
        <dbReference type="Pfam" id="PF22640"/>
    </source>
</evidence>
<dbReference type="InterPro" id="IPR005835">
    <property type="entry name" value="NTP_transferase_dom"/>
</dbReference>
<dbReference type="EMBL" id="FYEW01000002">
    <property type="protein sequence ID" value="SNC75285.1"/>
    <property type="molecule type" value="Genomic_DNA"/>
</dbReference>
<dbReference type="GO" id="GO:0009298">
    <property type="term" value="P:GDP-mannose biosynthetic process"/>
    <property type="evidence" value="ECO:0007669"/>
    <property type="project" value="TreeGrafter"/>
</dbReference>
<dbReference type="Pfam" id="PF00483">
    <property type="entry name" value="NTP_transferase"/>
    <property type="match status" value="1"/>
</dbReference>
<proteinExistence type="inferred from homology"/>
<dbReference type="GO" id="GO:0005525">
    <property type="term" value="F:GTP binding"/>
    <property type="evidence" value="ECO:0007669"/>
    <property type="project" value="UniProtKB-KW"/>
</dbReference>
<dbReference type="EC" id="2.7.7.13" evidence="2"/>
<dbReference type="RefSeq" id="WP_088844130.1">
    <property type="nucleotide sequence ID" value="NZ_FYEW01000002.1"/>
</dbReference>
<evidence type="ECO:0000313" key="11">
    <source>
        <dbReference type="Proteomes" id="UP000198131"/>
    </source>
</evidence>
<feature type="domain" description="Nucleotidyl transferase" evidence="8">
    <location>
        <begin position="8"/>
        <end position="304"/>
    </location>
</feature>
<keyword evidence="6" id="KW-0342">GTP-binding</keyword>
<dbReference type="SUPFAM" id="SSF53448">
    <property type="entry name" value="Nucleotide-diphospho-sugar transferases"/>
    <property type="match status" value="1"/>
</dbReference>
<accession>A0A212UAM0</accession>
<keyword evidence="4 10" id="KW-0548">Nucleotidyltransferase</keyword>
<dbReference type="AlphaFoldDB" id="A0A212UAM0"/>
<dbReference type="Gene3D" id="3.90.550.10">
    <property type="entry name" value="Spore Coat Polysaccharide Biosynthesis Protein SpsA, Chain A"/>
    <property type="match status" value="1"/>
</dbReference>
<dbReference type="GO" id="GO:0004475">
    <property type="term" value="F:mannose-1-phosphate guanylyltransferase (GTP) activity"/>
    <property type="evidence" value="ECO:0007669"/>
    <property type="project" value="UniProtKB-EC"/>
</dbReference>
<sequence length="375" mass="42316">MEQHTYLVVMAGGIGSRFWPFSRTHHPKQFHDVLGMGRSMLQLTVDRFRGICPPENVFVVTNRDYTDLVQQHLPELPENQILGEPIGRNTAPCIAYASYRIAQRDPEAVIVVTPADHAVMHEETFREAIRTAIGAASKHDVLITLGIQPSRPDTGYGYIQYIDEDIKPQNVKMAAGNEPSDFPNSLFKVKTFTEKPNLELAKMFVASGDFLWNSGLFVWRADAIINAFHHYLSDIAEVFDEGYKELGTDLEEGFITKAYTRCRNISIDYGVMEKADNVYVLPADFGWSDLGTWDSLHRMGQHDADENVVDGNALLYDTKECVIKTPSERLVVVQGLEGYIVAEYDNVLLICKRTEEQRVKDFVADVKSKKGLGYN</sequence>